<organism evidence="4 5">
    <name type="scientific">Curtobacterium salicis</name>
    <dbReference type="NCBI Taxonomy" id="1779862"/>
    <lineage>
        <taxon>Bacteria</taxon>
        <taxon>Bacillati</taxon>
        <taxon>Actinomycetota</taxon>
        <taxon>Actinomycetes</taxon>
        <taxon>Micrococcales</taxon>
        <taxon>Microbacteriaceae</taxon>
        <taxon>Curtobacterium</taxon>
    </lineage>
</organism>
<feature type="region of interest" description="Disordered" evidence="2">
    <location>
        <begin position="326"/>
        <end position="397"/>
    </location>
</feature>
<reference evidence="4 5" key="1">
    <citation type="submission" date="2020-03" db="EMBL/GenBank/DDBJ databases">
        <title>Above-ground endophytic microbial communities from plants in different locations in the United States.</title>
        <authorList>
            <person name="Frank C."/>
        </authorList>
    </citation>
    <scope>NUCLEOTIDE SEQUENCE [LARGE SCALE GENOMIC DNA]</scope>
    <source>
        <strain evidence="4 5">WW7</strain>
    </source>
</reference>
<dbReference type="InterPro" id="IPR027417">
    <property type="entry name" value="P-loop_NTPase"/>
</dbReference>
<proteinExistence type="inferred from homology"/>
<evidence type="ECO:0000313" key="5">
    <source>
        <dbReference type="Proteomes" id="UP001318300"/>
    </source>
</evidence>
<dbReference type="CDD" id="cd01130">
    <property type="entry name" value="VirB11-like_ATPase"/>
    <property type="match status" value="1"/>
</dbReference>
<evidence type="ECO:0000256" key="1">
    <source>
        <dbReference type="ARBA" id="ARBA00006611"/>
    </source>
</evidence>
<comment type="caution">
    <text evidence="4">The sequence shown here is derived from an EMBL/GenBank/DDBJ whole genome shotgun (WGS) entry which is preliminary data.</text>
</comment>
<sequence length="397" mass="41105">MHRHCAPFLPGTPRTDHHRHAASLIDFEELAPLVADALVTDVLVLGGRGVWVDRGTGLTPVGGLVLSEPRARDLARALVARGGRHIDETTPCADVRHGDGIRVHAVLSPVSVLGTAISIRLPQTQRPTIARLVQAGFFHHVPRSVVDRAVHERRNVLVTGATGSGKTTLLAAMLALVPPDERIITVEDVAELRIDHPHVVALETRQANAEGAGALGTQRLLQEALRMRPDRIVVGECRGPEIRELTSALNTGHDGGAGTVHANGVRDVASRLEALGALAGLGAESVARQAASAFDLVLHVDRRNGVRRLAEVGCFGVDRHGRLEVVPVEPTGRRTSGGSGGPGPRSAAHTADGATGVSAGGGTGADAAPGTGGAGGAQPVGRAPRGAGGAHRRTRGR</sequence>
<dbReference type="Gene3D" id="3.40.50.300">
    <property type="entry name" value="P-loop containing nucleotide triphosphate hydrolases"/>
    <property type="match status" value="1"/>
</dbReference>
<protein>
    <submittedName>
        <fullName evidence="4">Pilus assembly protein CpaF</fullName>
    </submittedName>
</protein>
<dbReference type="RefSeq" id="WP_166781084.1">
    <property type="nucleotide sequence ID" value="NZ_JAAOYO010000004.1"/>
</dbReference>
<dbReference type="PANTHER" id="PTHR30486:SF6">
    <property type="entry name" value="TYPE IV PILUS RETRACTATION ATPASE PILT"/>
    <property type="match status" value="1"/>
</dbReference>
<dbReference type="Gene3D" id="3.30.450.370">
    <property type="match status" value="1"/>
</dbReference>
<name>A0ABX0TB04_9MICO</name>
<feature type="domain" description="Bacterial type II secretion system protein E" evidence="3">
    <location>
        <begin position="30"/>
        <end position="286"/>
    </location>
</feature>
<accession>A0ABX0TB04</accession>
<evidence type="ECO:0000256" key="2">
    <source>
        <dbReference type="SAM" id="MobiDB-lite"/>
    </source>
</evidence>
<evidence type="ECO:0000313" key="4">
    <source>
        <dbReference type="EMBL" id="NII42083.1"/>
    </source>
</evidence>
<evidence type="ECO:0000259" key="3">
    <source>
        <dbReference type="Pfam" id="PF00437"/>
    </source>
</evidence>
<comment type="similarity">
    <text evidence="1">Belongs to the GSP E family.</text>
</comment>
<feature type="compositionally biased region" description="Low complexity" evidence="2">
    <location>
        <begin position="344"/>
        <end position="357"/>
    </location>
</feature>
<dbReference type="InterPro" id="IPR001482">
    <property type="entry name" value="T2SS/T4SS_dom"/>
</dbReference>
<gene>
    <name evidence="4" type="ORF">E9228_002741</name>
</gene>
<keyword evidence="5" id="KW-1185">Reference proteome</keyword>
<dbReference type="Proteomes" id="UP001318300">
    <property type="component" value="Unassembled WGS sequence"/>
</dbReference>
<dbReference type="Pfam" id="PF00437">
    <property type="entry name" value="T2SSE"/>
    <property type="match status" value="1"/>
</dbReference>
<dbReference type="InterPro" id="IPR050921">
    <property type="entry name" value="T4SS_GSP_E_ATPase"/>
</dbReference>
<feature type="compositionally biased region" description="Gly residues" evidence="2">
    <location>
        <begin position="358"/>
        <end position="378"/>
    </location>
</feature>
<dbReference type="SUPFAM" id="SSF52540">
    <property type="entry name" value="P-loop containing nucleoside triphosphate hydrolases"/>
    <property type="match status" value="1"/>
</dbReference>
<dbReference type="EMBL" id="JAAOYO010000004">
    <property type="protein sequence ID" value="NII42083.1"/>
    <property type="molecule type" value="Genomic_DNA"/>
</dbReference>
<dbReference type="PANTHER" id="PTHR30486">
    <property type="entry name" value="TWITCHING MOTILITY PROTEIN PILT"/>
    <property type="match status" value="1"/>
</dbReference>